<accession>A0ABW0GUK5</accession>
<dbReference type="InterPro" id="IPR045404">
    <property type="entry name" value="Gp13-like"/>
</dbReference>
<protein>
    <submittedName>
        <fullName evidence="1">Major capsid protein</fullName>
    </submittedName>
</protein>
<dbReference type="RefSeq" id="WP_378228070.1">
    <property type="nucleotide sequence ID" value="NZ_JBHSLL010000012.1"/>
</dbReference>
<sequence length="329" mass="34810">MSLSQMEVFNKYFMPATIETLAQLVDKFNGASGGAIRLTTEGFEGDFLQESFYAAIHSARRRVDRYASNAAASPTDLTQLKHSSVKVAGGFGPVRYEPSQMTWLNKPTAEGVEVASRNFAEALLQDQLNTAVAALVAAIGNQGSDTTVDVSTGSGAKRVDYLAVNESHAKFGDHSSLIVAQVMDGVAYHNFIGLNLTNTNTLFQAGNVRVVDILGRVSVVTDAPALYTAPVVSPATPAKRRVLSLVAGAATVTDSRDIISNIETSNGKERIETTLQLDYSFGLGLKGFTWDEGNGGKSPTDGELATGTNWDKVASSIKHTAGVMAVGLA</sequence>
<evidence type="ECO:0000313" key="2">
    <source>
        <dbReference type="Proteomes" id="UP001596016"/>
    </source>
</evidence>
<keyword evidence="2" id="KW-1185">Reference proteome</keyword>
<dbReference type="EMBL" id="JBHSLL010000012">
    <property type="protein sequence ID" value="MFC5385180.1"/>
    <property type="molecule type" value="Genomic_DNA"/>
</dbReference>
<evidence type="ECO:0000313" key="1">
    <source>
        <dbReference type="EMBL" id="MFC5385180.1"/>
    </source>
</evidence>
<proteinExistence type="predicted"/>
<dbReference type="Pfam" id="PF20036">
    <property type="entry name" value="Gp13-like"/>
    <property type="match status" value="1"/>
</dbReference>
<gene>
    <name evidence="1" type="ORF">ACFPLB_04270</name>
</gene>
<comment type="caution">
    <text evidence="1">The sequence shown here is derived from an EMBL/GenBank/DDBJ whole genome shotgun (WGS) entry which is preliminary data.</text>
</comment>
<organism evidence="1 2">
    <name type="scientific">Aquamicrobium segne</name>
    <dbReference type="NCBI Taxonomy" id="469547"/>
    <lineage>
        <taxon>Bacteria</taxon>
        <taxon>Pseudomonadati</taxon>
        <taxon>Pseudomonadota</taxon>
        <taxon>Alphaproteobacteria</taxon>
        <taxon>Hyphomicrobiales</taxon>
        <taxon>Phyllobacteriaceae</taxon>
        <taxon>Aquamicrobium</taxon>
    </lineage>
</organism>
<dbReference type="Proteomes" id="UP001596016">
    <property type="component" value="Unassembled WGS sequence"/>
</dbReference>
<reference evidence="2" key="1">
    <citation type="journal article" date="2019" name="Int. J. Syst. Evol. Microbiol.">
        <title>The Global Catalogue of Microorganisms (GCM) 10K type strain sequencing project: providing services to taxonomists for standard genome sequencing and annotation.</title>
        <authorList>
            <consortium name="The Broad Institute Genomics Platform"/>
            <consortium name="The Broad Institute Genome Sequencing Center for Infectious Disease"/>
            <person name="Wu L."/>
            <person name="Ma J."/>
        </authorList>
    </citation>
    <scope>NUCLEOTIDE SEQUENCE [LARGE SCALE GENOMIC DNA]</scope>
    <source>
        <strain evidence="2">CGMCC 4.1415</strain>
    </source>
</reference>
<name>A0ABW0GUK5_9HYPH</name>